<evidence type="ECO:0000313" key="1">
    <source>
        <dbReference type="EMBL" id="KAG5919646.1"/>
    </source>
</evidence>
<dbReference type="EMBL" id="SRPY01000658">
    <property type="protein sequence ID" value="KAG5919646.1"/>
    <property type="molecule type" value="Genomic_DNA"/>
</dbReference>
<organism evidence="1 2">
    <name type="scientific">Claviceps africana</name>
    <dbReference type="NCBI Taxonomy" id="83212"/>
    <lineage>
        <taxon>Eukaryota</taxon>
        <taxon>Fungi</taxon>
        <taxon>Dikarya</taxon>
        <taxon>Ascomycota</taxon>
        <taxon>Pezizomycotina</taxon>
        <taxon>Sordariomycetes</taxon>
        <taxon>Hypocreomycetidae</taxon>
        <taxon>Hypocreales</taxon>
        <taxon>Clavicipitaceae</taxon>
        <taxon>Claviceps</taxon>
    </lineage>
</organism>
<keyword evidence="2" id="KW-1185">Reference proteome</keyword>
<name>A0A8K0J2Z6_9HYPO</name>
<sequence>MFGHAEMSSGFSLYPTNMAVSSCRLLDASFSPLIPDFQSSILPRSTRGPREDFVKAKADKV</sequence>
<accession>A0A8K0J2Z6</accession>
<protein>
    <submittedName>
        <fullName evidence="1">Uncharacterized protein</fullName>
    </submittedName>
</protein>
<gene>
    <name evidence="1" type="ORF">E4U42_006447</name>
</gene>
<dbReference type="Proteomes" id="UP000811619">
    <property type="component" value="Unassembled WGS sequence"/>
</dbReference>
<proteinExistence type="predicted"/>
<reference evidence="1" key="1">
    <citation type="journal article" date="2020" name="bioRxiv">
        <title>Whole genome comparisons of ergot fungi reveals the divergence and evolution of species within the genus Claviceps are the result of varying mechanisms driving genome evolution and host range expansion.</title>
        <authorList>
            <person name="Wyka S.A."/>
            <person name="Mondo S.J."/>
            <person name="Liu M."/>
            <person name="Dettman J."/>
            <person name="Nalam V."/>
            <person name="Broders K.D."/>
        </authorList>
    </citation>
    <scope>NUCLEOTIDE SEQUENCE</scope>
    <source>
        <strain evidence="1">CCC 489</strain>
    </source>
</reference>
<dbReference type="AlphaFoldDB" id="A0A8K0J2Z6"/>
<comment type="caution">
    <text evidence="1">The sequence shown here is derived from an EMBL/GenBank/DDBJ whole genome shotgun (WGS) entry which is preliminary data.</text>
</comment>
<evidence type="ECO:0000313" key="2">
    <source>
        <dbReference type="Proteomes" id="UP000811619"/>
    </source>
</evidence>